<comment type="subcellular location">
    <subcellularLocation>
        <location evidence="1">Cell membrane</location>
        <topology evidence="1">Multi-pass membrane protein</topology>
    </subcellularLocation>
</comment>
<keyword evidence="5 8" id="KW-0812">Transmembrane</keyword>
<reference evidence="9 10" key="1">
    <citation type="submission" date="2024-02" db="EMBL/GenBank/DDBJ databases">
        <title>Complete genome sequence of Pelagibacterium nitratireducens ZH15.</title>
        <authorList>
            <person name="Zhao L.H."/>
        </authorList>
    </citation>
    <scope>NUCLEOTIDE SEQUENCE [LARGE SCALE GENOMIC DNA]</scope>
    <source>
        <strain evidence="9 10">ZH15</strain>
    </source>
</reference>
<keyword evidence="4" id="KW-1003">Cell membrane</keyword>
<evidence type="ECO:0000256" key="7">
    <source>
        <dbReference type="ARBA" id="ARBA00023136"/>
    </source>
</evidence>
<feature type="transmembrane region" description="Helical" evidence="8">
    <location>
        <begin position="286"/>
        <end position="311"/>
    </location>
</feature>
<feature type="transmembrane region" description="Helical" evidence="8">
    <location>
        <begin position="201"/>
        <end position="222"/>
    </location>
</feature>
<accession>A0ABZ2I8J3</accession>
<dbReference type="CDD" id="cd06550">
    <property type="entry name" value="TM_ABC_iron-siderophores_like"/>
    <property type="match status" value="1"/>
</dbReference>
<dbReference type="SUPFAM" id="SSF81345">
    <property type="entry name" value="ABC transporter involved in vitamin B12 uptake, BtuC"/>
    <property type="match status" value="1"/>
</dbReference>
<dbReference type="RefSeq" id="WP_338609571.1">
    <property type="nucleotide sequence ID" value="NZ_CP146275.1"/>
</dbReference>
<organism evidence="9 10">
    <name type="scientific">Pelagibacterium nitratireducens</name>
    <dbReference type="NCBI Taxonomy" id="1046114"/>
    <lineage>
        <taxon>Bacteria</taxon>
        <taxon>Pseudomonadati</taxon>
        <taxon>Pseudomonadota</taxon>
        <taxon>Alphaproteobacteria</taxon>
        <taxon>Hyphomicrobiales</taxon>
        <taxon>Devosiaceae</taxon>
        <taxon>Pelagibacterium</taxon>
    </lineage>
</organism>
<feature type="transmembrane region" description="Helical" evidence="8">
    <location>
        <begin position="127"/>
        <end position="147"/>
    </location>
</feature>
<feature type="transmembrane region" description="Helical" evidence="8">
    <location>
        <begin position="159"/>
        <end position="180"/>
    </location>
</feature>
<evidence type="ECO:0000256" key="2">
    <source>
        <dbReference type="ARBA" id="ARBA00007935"/>
    </source>
</evidence>
<dbReference type="EMBL" id="CP146275">
    <property type="protein sequence ID" value="WWT33835.1"/>
    <property type="molecule type" value="Genomic_DNA"/>
</dbReference>
<dbReference type="PANTHER" id="PTHR30472">
    <property type="entry name" value="FERRIC ENTEROBACTIN TRANSPORT SYSTEM PERMEASE PROTEIN"/>
    <property type="match status" value="1"/>
</dbReference>
<evidence type="ECO:0000313" key="9">
    <source>
        <dbReference type="EMBL" id="WWT33835.1"/>
    </source>
</evidence>
<evidence type="ECO:0000256" key="6">
    <source>
        <dbReference type="ARBA" id="ARBA00022989"/>
    </source>
</evidence>
<proteinExistence type="inferred from homology"/>
<keyword evidence="3" id="KW-0813">Transport</keyword>
<name>A0ABZ2I8J3_9HYPH</name>
<dbReference type="PANTHER" id="PTHR30472:SF1">
    <property type="entry name" value="FE(3+) DICITRATE TRANSPORT SYSTEM PERMEASE PROTEIN FECC-RELATED"/>
    <property type="match status" value="1"/>
</dbReference>
<keyword evidence="10" id="KW-1185">Reference proteome</keyword>
<protein>
    <submittedName>
        <fullName evidence="9">Iron ABC transporter permease</fullName>
    </submittedName>
</protein>
<evidence type="ECO:0000256" key="4">
    <source>
        <dbReference type="ARBA" id="ARBA00022475"/>
    </source>
</evidence>
<dbReference type="Gene3D" id="1.10.3470.10">
    <property type="entry name" value="ABC transporter involved in vitamin B12 uptake, BtuC"/>
    <property type="match status" value="1"/>
</dbReference>
<gene>
    <name evidence="9" type="ORF">V6617_05085</name>
</gene>
<evidence type="ECO:0000313" key="10">
    <source>
        <dbReference type="Proteomes" id="UP001369958"/>
    </source>
</evidence>
<feature type="transmembrane region" description="Helical" evidence="8">
    <location>
        <begin position="101"/>
        <end position="120"/>
    </location>
</feature>
<evidence type="ECO:0000256" key="8">
    <source>
        <dbReference type="SAM" id="Phobius"/>
    </source>
</evidence>
<dbReference type="InterPro" id="IPR037294">
    <property type="entry name" value="ABC_BtuC-like"/>
</dbReference>
<dbReference type="Pfam" id="PF01032">
    <property type="entry name" value="FecCD"/>
    <property type="match status" value="1"/>
</dbReference>
<feature type="transmembrane region" description="Helical" evidence="8">
    <location>
        <begin position="72"/>
        <end position="89"/>
    </location>
</feature>
<dbReference type="InterPro" id="IPR000522">
    <property type="entry name" value="ABC_transptr_permease_BtuC"/>
</dbReference>
<feature type="transmembrane region" description="Helical" evidence="8">
    <location>
        <begin position="20"/>
        <end position="39"/>
    </location>
</feature>
<comment type="similarity">
    <text evidence="2">Belongs to the binding-protein-dependent transport system permease family. FecCD subfamily.</text>
</comment>
<sequence length="340" mass="35451">MSAVTHEPGSRRMVLTASGLPLLIGLTVVLFGLHIAVGAKHLPLATVLEAIVNRDATVFDHMIIWDLRLPRALIALTVGAALSVAGALMQGVTRNPLADPGLLGLMAGASFAVVIVSFFFGPAALYWLPWIAALGALVTALVVYFIAHWAPGGPTPLTLTLSGAAISAFLGAIISIAHLLNEDSFDNLRIWLSGSLAGRDISMLYVTGPWIAVALIAGLALARQVTALAMGDDVAKGLGVRTGPLKLQLLGVVVVLTACSVTLAGPMGFVGLVIPHIARLFVGSDYRWIVPYSAVIGAAYLLGVDIIARVAIPPREISTGIITAMVGAPVFIQLVRMRAK</sequence>
<dbReference type="Proteomes" id="UP001369958">
    <property type="component" value="Chromosome"/>
</dbReference>
<keyword evidence="7 8" id="KW-0472">Membrane</keyword>
<evidence type="ECO:0000256" key="1">
    <source>
        <dbReference type="ARBA" id="ARBA00004651"/>
    </source>
</evidence>
<feature type="transmembrane region" description="Helical" evidence="8">
    <location>
        <begin position="249"/>
        <end position="274"/>
    </location>
</feature>
<feature type="transmembrane region" description="Helical" evidence="8">
    <location>
        <begin position="317"/>
        <end position="335"/>
    </location>
</feature>
<evidence type="ECO:0000256" key="5">
    <source>
        <dbReference type="ARBA" id="ARBA00022692"/>
    </source>
</evidence>
<keyword evidence="6 8" id="KW-1133">Transmembrane helix</keyword>
<evidence type="ECO:0000256" key="3">
    <source>
        <dbReference type="ARBA" id="ARBA00022448"/>
    </source>
</evidence>